<sequence>MEREEITRIAGALDDTTIATIEGMNVLISTES</sequence>
<reference evidence="1" key="1">
    <citation type="submission" date="2015-05" db="EMBL/GenBank/DDBJ databases">
        <title>The complete genome of Altererythrobacter atlanticus strain 26DY36.</title>
        <authorList>
            <person name="Wu Y.-H."/>
            <person name="Cheng H."/>
            <person name="Wu X.-W."/>
        </authorList>
    </citation>
    <scope>NUCLEOTIDE SEQUENCE [LARGE SCALE GENOMIC DNA]</scope>
    <source>
        <strain evidence="1">26DY36</strain>
    </source>
</reference>
<evidence type="ECO:0000313" key="1">
    <source>
        <dbReference type="EMBL" id="AKH43710.1"/>
    </source>
</evidence>
<gene>
    <name evidence="1" type="ORF">WYH_02680</name>
</gene>
<name>A0A0F7KY19_9SPHN</name>
<dbReference type="KEGG" id="aay:WYH_02680"/>
<evidence type="ECO:0000313" key="2">
    <source>
        <dbReference type="Proteomes" id="UP000034392"/>
    </source>
</evidence>
<dbReference type="AlphaFoldDB" id="A0A0F7KY19"/>
<proteinExistence type="predicted"/>
<protein>
    <submittedName>
        <fullName evidence="1">Uncharacterized protein</fullName>
    </submittedName>
</protein>
<keyword evidence="2" id="KW-1185">Reference proteome</keyword>
<accession>A0A0F7KY19</accession>
<dbReference type="PATRIC" id="fig|1267766.3.peg.2715"/>
<dbReference type="Proteomes" id="UP000034392">
    <property type="component" value="Chromosome"/>
</dbReference>
<dbReference type="EMBL" id="CP011452">
    <property type="protein sequence ID" value="AKH43710.1"/>
    <property type="molecule type" value="Genomic_DNA"/>
</dbReference>
<organism evidence="1 2">
    <name type="scientific">Croceibacterium atlanticum</name>
    <dbReference type="NCBI Taxonomy" id="1267766"/>
    <lineage>
        <taxon>Bacteria</taxon>
        <taxon>Pseudomonadati</taxon>
        <taxon>Pseudomonadota</taxon>
        <taxon>Alphaproteobacteria</taxon>
        <taxon>Sphingomonadales</taxon>
        <taxon>Erythrobacteraceae</taxon>
        <taxon>Croceibacterium</taxon>
    </lineage>
</organism>